<evidence type="ECO:0000313" key="2">
    <source>
        <dbReference type="EMBL" id="QDP95327.1"/>
    </source>
</evidence>
<feature type="domain" description="Glyoxalase-like" evidence="1">
    <location>
        <begin position="220"/>
        <end position="330"/>
    </location>
</feature>
<feature type="domain" description="Glyoxalase-like" evidence="1">
    <location>
        <begin position="116"/>
        <end position="200"/>
    </location>
</feature>
<dbReference type="InterPro" id="IPR029068">
    <property type="entry name" value="Glyas_Bleomycin-R_OHBP_Dase"/>
</dbReference>
<organism evidence="2 3">
    <name type="scientific">Microlunatus elymi</name>
    <dbReference type="NCBI Taxonomy" id="2596828"/>
    <lineage>
        <taxon>Bacteria</taxon>
        <taxon>Bacillati</taxon>
        <taxon>Actinomycetota</taxon>
        <taxon>Actinomycetes</taxon>
        <taxon>Propionibacteriales</taxon>
        <taxon>Propionibacteriaceae</taxon>
        <taxon>Microlunatus</taxon>
    </lineage>
</organism>
<dbReference type="AlphaFoldDB" id="A0A516PVW5"/>
<evidence type="ECO:0000313" key="3">
    <source>
        <dbReference type="Proteomes" id="UP000319263"/>
    </source>
</evidence>
<accession>A0A516PVW5</accession>
<name>A0A516PVW5_9ACTN</name>
<evidence type="ECO:0000259" key="1">
    <source>
        <dbReference type="Pfam" id="PF18029"/>
    </source>
</evidence>
<dbReference type="PANTHER" id="PTHR35908">
    <property type="entry name" value="HYPOTHETICAL FUSION PROTEIN"/>
    <property type="match status" value="1"/>
</dbReference>
<dbReference type="Pfam" id="PF18029">
    <property type="entry name" value="Glyoxalase_6"/>
    <property type="match status" value="2"/>
</dbReference>
<reference evidence="2 3" key="1">
    <citation type="submission" date="2019-07" db="EMBL/GenBank/DDBJ databases">
        <title>Microlunatus dokdonensis sp. nov. isolated from the rhizospheric soil of the wild plant Elymus tsukushiensis.</title>
        <authorList>
            <person name="Ghim S.-Y."/>
            <person name="Hwang Y.-J."/>
            <person name="Son J.-S."/>
            <person name="Shin J.-H."/>
        </authorList>
    </citation>
    <scope>NUCLEOTIDE SEQUENCE [LARGE SCALE GENOMIC DNA]</scope>
    <source>
        <strain evidence="2 3">KUDC0627</strain>
    </source>
</reference>
<proteinExistence type="predicted"/>
<dbReference type="InterPro" id="IPR041581">
    <property type="entry name" value="Glyoxalase_6"/>
</dbReference>
<dbReference type="KEGG" id="mik:FOE78_04830"/>
<dbReference type="PANTHER" id="PTHR35908:SF1">
    <property type="entry name" value="CONSERVED PROTEIN"/>
    <property type="match status" value="1"/>
</dbReference>
<gene>
    <name evidence="2" type="ORF">FOE78_04830</name>
</gene>
<dbReference type="EMBL" id="CP041692">
    <property type="protein sequence ID" value="QDP95327.1"/>
    <property type="molecule type" value="Genomic_DNA"/>
</dbReference>
<sequence length="334" mass="36718">MAAVSLGAVAREIAEALERSDISMVQSVLSVRARDWDWVPEEWIADVWRPRLDDLAGADRTLVGQRHVNNVLGRVVFEGSRGQAFVTVLFDEAGKIDGFAIKPDELDGTFGIVVGCDDEDAERLRAFYDLLARAPLGFGEGLGRRPSWQDPEAPQQIHLDFVVTDLEDTEAVVLGHGAVALEDFDDHRVFTDPVGHPFCLYPDTDGRAVGPDRLGVLARVVMDCDDPELLARFWSAVLDMPNRAEDTAHRIVITGETPSLPMLAAQSVEDYRPPQWPDPLHPAQMHLDIGFDDRTMKERVALSHGASRLPAQGGSCPVYADPAGHPFCLCYTGE</sequence>
<protein>
    <recommendedName>
        <fullName evidence="1">Glyoxalase-like domain-containing protein</fullName>
    </recommendedName>
</protein>
<dbReference type="Proteomes" id="UP000319263">
    <property type="component" value="Chromosome"/>
</dbReference>
<keyword evidence="3" id="KW-1185">Reference proteome</keyword>
<dbReference type="SUPFAM" id="SSF54593">
    <property type="entry name" value="Glyoxalase/Bleomycin resistance protein/Dihydroxybiphenyl dioxygenase"/>
    <property type="match status" value="2"/>
</dbReference>
<dbReference type="OrthoDB" id="3212826at2"/>
<dbReference type="Gene3D" id="3.10.180.10">
    <property type="entry name" value="2,3-Dihydroxybiphenyl 1,2-Dioxygenase, domain 1"/>
    <property type="match status" value="2"/>
</dbReference>